<dbReference type="CTD" id="339855"/>
<dbReference type="Gene3D" id="3.10.620.30">
    <property type="match status" value="1"/>
</dbReference>
<dbReference type="FunFam" id="3.10.620.30:FF:000002">
    <property type="entry name" value="kyphoscoliosis peptidase"/>
    <property type="match status" value="1"/>
</dbReference>
<keyword evidence="13" id="KW-1185">Reference proteome</keyword>
<dbReference type="Pfam" id="PF23265">
    <property type="entry name" value="Ig-like_KY"/>
    <property type="match status" value="2"/>
</dbReference>
<evidence type="ECO:0000256" key="9">
    <source>
        <dbReference type="ARBA" id="ARBA00064581"/>
    </source>
</evidence>
<dbReference type="SUPFAM" id="SSF54001">
    <property type="entry name" value="Cysteine proteinases"/>
    <property type="match status" value="1"/>
</dbReference>
<name>A0A6P6D4L8_PTEVA</name>
<feature type="region of interest" description="Disordered" evidence="11">
    <location>
        <begin position="174"/>
        <end position="197"/>
    </location>
</feature>
<keyword evidence="5" id="KW-0378">Hydrolase</keyword>
<dbReference type="GO" id="GO:0006508">
    <property type="term" value="P:proteolysis"/>
    <property type="evidence" value="ECO:0007669"/>
    <property type="project" value="UniProtKB-KW"/>
</dbReference>
<gene>
    <name evidence="14" type="primary">KY</name>
</gene>
<keyword evidence="4" id="KW-0645">Protease</keyword>
<dbReference type="InterPro" id="IPR052557">
    <property type="entry name" value="CAP/Cytokinesis_protein"/>
</dbReference>
<feature type="domain" description="Transglutaminase-like" evidence="12">
    <location>
        <begin position="278"/>
        <end position="346"/>
    </location>
</feature>
<dbReference type="GO" id="GO:0007528">
    <property type="term" value="P:neuromuscular junction development"/>
    <property type="evidence" value="ECO:0007669"/>
    <property type="project" value="TreeGrafter"/>
</dbReference>
<evidence type="ECO:0000256" key="11">
    <source>
        <dbReference type="SAM" id="MobiDB-lite"/>
    </source>
</evidence>
<protein>
    <recommendedName>
        <fullName evidence="10">Kyphoscoliosis peptidase</fullName>
    </recommendedName>
</protein>
<comment type="subcellular location">
    <subcellularLocation>
        <location evidence="2">Cytoplasm</location>
        <location evidence="2">Cytoskeleton</location>
    </subcellularLocation>
    <subcellularLocation>
        <location evidence="1">Cytoplasm</location>
        <location evidence="1">Myofibril</location>
        <location evidence="1">Sarcomere</location>
        <location evidence="1">Z line</location>
    </subcellularLocation>
</comment>
<evidence type="ECO:0000256" key="10">
    <source>
        <dbReference type="ARBA" id="ARBA00068690"/>
    </source>
</evidence>
<accession>A0A6P6D4L8</accession>
<evidence type="ECO:0000256" key="1">
    <source>
        <dbReference type="ARBA" id="ARBA00004216"/>
    </source>
</evidence>
<dbReference type="InterPro" id="IPR056564">
    <property type="entry name" value="Ig-like_KY"/>
</dbReference>
<dbReference type="SMART" id="SM00460">
    <property type="entry name" value="TGc"/>
    <property type="match status" value="1"/>
</dbReference>
<dbReference type="PANTHER" id="PTHR46333:SF3">
    <property type="entry name" value="KYPHOSCOLIOSIS PEPTIDASE"/>
    <property type="match status" value="1"/>
</dbReference>
<evidence type="ECO:0000256" key="3">
    <source>
        <dbReference type="ARBA" id="ARBA00022490"/>
    </source>
</evidence>
<dbReference type="GO" id="GO:0008233">
    <property type="term" value="F:peptidase activity"/>
    <property type="evidence" value="ECO:0007669"/>
    <property type="project" value="UniProtKB-KW"/>
</dbReference>
<keyword evidence="3" id="KW-0963">Cytoplasm</keyword>
<reference evidence="14" key="1">
    <citation type="submission" date="2025-08" db="UniProtKB">
        <authorList>
            <consortium name="RefSeq"/>
        </authorList>
    </citation>
    <scope>IDENTIFICATION</scope>
    <source>
        <tissue evidence="14">Kidney</tissue>
    </source>
</reference>
<dbReference type="InterPro" id="IPR002931">
    <property type="entry name" value="Transglutaminase-like"/>
</dbReference>
<evidence type="ECO:0000313" key="14">
    <source>
        <dbReference type="RefSeq" id="XP_023394170.1"/>
    </source>
</evidence>
<dbReference type="GO" id="GO:0030018">
    <property type="term" value="C:Z disc"/>
    <property type="evidence" value="ECO:0007669"/>
    <property type="project" value="UniProtKB-SubCell"/>
</dbReference>
<organism evidence="13 14">
    <name type="scientific">Pteropus vampyrus</name>
    <name type="common">Large flying fox</name>
    <dbReference type="NCBI Taxonomy" id="132908"/>
    <lineage>
        <taxon>Eukaryota</taxon>
        <taxon>Metazoa</taxon>
        <taxon>Chordata</taxon>
        <taxon>Craniata</taxon>
        <taxon>Vertebrata</taxon>
        <taxon>Euteleostomi</taxon>
        <taxon>Mammalia</taxon>
        <taxon>Eutheria</taxon>
        <taxon>Laurasiatheria</taxon>
        <taxon>Chiroptera</taxon>
        <taxon>Yinpterochiroptera</taxon>
        <taxon>Pteropodoidea</taxon>
        <taxon>Pteropodidae</taxon>
        <taxon>Pteropodinae</taxon>
        <taxon>Pteropus</taxon>
    </lineage>
</organism>
<evidence type="ECO:0000256" key="4">
    <source>
        <dbReference type="ARBA" id="ARBA00022670"/>
    </source>
</evidence>
<dbReference type="GO" id="GO:0005856">
    <property type="term" value="C:cytoskeleton"/>
    <property type="evidence" value="ECO:0007669"/>
    <property type="project" value="UniProtKB-SubCell"/>
</dbReference>
<dbReference type="Proteomes" id="UP000515202">
    <property type="component" value="Unplaced"/>
</dbReference>
<comment type="subunit">
    <text evidence="9">Interacts with IGFN1 and FLNC.</text>
</comment>
<evidence type="ECO:0000256" key="2">
    <source>
        <dbReference type="ARBA" id="ARBA00004245"/>
    </source>
</evidence>
<comment type="function">
    <text evidence="7">Probable cytoskeleton-associated protease required for normal muscle growth. Involved in function, maturation and stabilization of the neuromuscular junction. May act by cleaving muscle-specific proteins such as FLNC.</text>
</comment>
<evidence type="ECO:0000256" key="7">
    <source>
        <dbReference type="ARBA" id="ARBA00053717"/>
    </source>
</evidence>
<evidence type="ECO:0000256" key="6">
    <source>
        <dbReference type="ARBA" id="ARBA00023212"/>
    </source>
</evidence>
<dbReference type="RefSeq" id="XP_023394170.1">
    <property type="nucleotide sequence ID" value="XM_023538402.1"/>
</dbReference>
<dbReference type="InterPro" id="IPR038765">
    <property type="entry name" value="Papain-like_cys_pep_sf"/>
</dbReference>
<dbReference type="Pfam" id="PF01841">
    <property type="entry name" value="Transglut_core"/>
    <property type="match status" value="1"/>
</dbReference>
<evidence type="ECO:0000259" key="12">
    <source>
        <dbReference type="SMART" id="SM00460"/>
    </source>
</evidence>
<dbReference type="AlphaFoldDB" id="A0A6P6D4L8"/>
<evidence type="ECO:0000256" key="5">
    <source>
        <dbReference type="ARBA" id="ARBA00022801"/>
    </source>
</evidence>
<keyword evidence="6" id="KW-0206">Cytoskeleton</keyword>
<proteinExistence type="inferred from homology"/>
<sequence length="722" mass="81417">MLPYLCGGDVVVKNEYLYCETSPWMILIANPTLLENYCFNGVFKMFFNGEGCIHAPKGISFMGSLPQLPGEPSYATHVNPDTFATGMSLAGPGSLHRREPHAGPCYFTGLQAVGNGIQKWQKLEGNDLYGHLAEKQHPQQTQVITSYDNQGTQLTVEVHPRDAMPQLLKKFSKCLHGDKNGNPRPRQPGGKDAHAYPWDRSSLKSMPLDLQQFEKLDTYASQVTVKSGLDELVNDLLQEAHSDLERVRAIWIWICHHIEYDVEAAQEKNRQAFKPTDILRTQKTNCDGYAGLFEKMCRIAGVQCMSVPGYSKGFGYQTGQSFSGEFDHAWNAVYLEGRWHLVDSTWGSGLVDTTTSKFTFLYNEFYFLTHPALFIEDHFPDNKNWQLLKPPQSLRQFENNMYHKSEFYNKGMLSAYPETPVVRTVNGKATVTMESGAPTLFMFMLNGKQEHGLLSLRKNGMKLEVYPPTTGTHKLQIFAKGNSDVYSAVLEYTLKCNYVDLGVQLPAELHQPVGPSWFSEQMGILKPSHPDPIIHTSDGRCSVSFGVEEGISVLASLHGDDGPITEETQRRYIFQLHREKRTELKVQLPSAGKFALKIFVKKRQEPGNYVFVFNYLLCCTNTKVNWPMFPESFGNWGQDNELLEPLSGVLPANRNVPFKLKLHGVAKALVKGQDTWPLTLNGEGYWEGSCNTAGCQEVYVMVLENANHSFYSYILKYKVNGQ</sequence>
<dbReference type="GeneID" id="105300816"/>
<dbReference type="GO" id="GO:0007517">
    <property type="term" value="P:muscle organ development"/>
    <property type="evidence" value="ECO:0007669"/>
    <property type="project" value="TreeGrafter"/>
</dbReference>
<dbReference type="PANTHER" id="PTHR46333">
    <property type="entry name" value="CYTOKINESIS PROTEIN 3"/>
    <property type="match status" value="1"/>
</dbReference>
<evidence type="ECO:0000256" key="8">
    <source>
        <dbReference type="ARBA" id="ARBA00061626"/>
    </source>
</evidence>
<comment type="similarity">
    <text evidence="8">Belongs to the transglutaminase-like superfamily.</text>
</comment>
<dbReference type="OrthoDB" id="6129702at2759"/>
<evidence type="ECO:0000313" key="13">
    <source>
        <dbReference type="Proteomes" id="UP000515202"/>
    </source>
</evidence>